<dbReference type="CDD" id="cd22272">
    <property type="entry name" value="DPBB_EXLX1-like"/>
    <property type="match status" value="1"/>
</dbReference>
<keyword evidence="1 2" id="KW-0732">Signal</keyword>
<dbReference type="InterPro" id="IPR049818">
    <property type="entry name" value="Expansin_EXLX1-like"/>
</dbReference>
<dbReference type="Pfam" id="PF18962">
    <property type="entry name" value="Por_Secre_tail"/>
    <property type="match status" value="1"/>
</dbReference>
<organism evidence="4 5">
    <name type="scientific">Aquimarina addita</name>
    <dbReference type="NCBI Taxonomy" id="870485"/>
    <lineage>
        <taxon>Bacteria</taxon>
        <taxon>Pseudomonadati</taxon>
        <taxon>Bacteroidota</taxon>
        <taxon>Flavobacteriia</taxon>
        <taxon>Flavobacteriales</taxon>
        <taxon>Flavobacteriaceae</taxon>
        <taxon>Aquimarina</taxon>
    </lineage>
</organism>
<reference evidence="5" key="1">
    <citation type="journal article" date="2019" name="Int. J. Syst. Evol. Microbiol.">
        <title>The Global Catalogue of Microorganisms (GCM) 10K type strain sequencing project: providing services to taxonomists for standard genome sequencing and annotation.</title>
        <authorList>
            <consortium name="The Broad Institute Genomics Platform"/>
            <consortium name="The Broad Institute Genome Sequencing Center for Infectious Disease"/>
            <person name="Wu L."/>
            <person name="Ma J."/>
        </authorList>
    </citation>
    <scope>NUCLEOTIDE SEQUENCE [LARGE SCALE GENOMIC DNA]</scope>
    <source>
        <strain evidence="5">JCM 17106</strain>
    </source>
</reference>
<dbReference type="PANTHER" id="PTHR31836">
    <property type="match status" value="1"/>
</dbReference>
<dbReference type="RefSeq" id="WP_344928943.1">
    <property type="nucleotide sequence ID" value="NZ_BAABCW010000013.1"/>
</dbReference>
<dbReference type="InterPro" id="IPR036908">
    <property type="entry name" value="RlpA-like_sf"/>
</dbReference>
<dbReference type="NCBIfam" id="NF041144">
    <property type="entry name" value="expansin_EXLX1"/>
    <property type="match status" value="1"/>
</dbReference>
<evidence type="ECO:0000259" key="3">
    <source>
        <dbReference type="PROSITE" id="PS50842"/>
    </source>
</evidence>
<dbReference type="Gene3D" id="2.40.40.10">
    <property type="entry name" value="RlpA-like domain"/>
    <property type="match status" value="1"/>
</dbReference>
<feature type="signal peptide" evidence="2">
    <location>
        <begin position="1"/>
        <end position="21"/>
    </location>
</feature>
<feature type="domain" description="Expansin-like EG45" evidence="3">
    <location>
        <begin position="41"/>
        <end position="133"/>
    </location>
</feature>
<name>A0ABP6US94_9FLAO</name>
<dbReference type="SUPFAM" id="SSF50685">
    <property type="entry name" value="Barwin-like endoglucanases"/>
    <property type="match status" value="1"/>
</dbReference>
<dbReference type="PANTHER" id="PTHR31836:SF21">
    <property type="entry name" value="EXPANSIN-LIKE PROTEIN 7"/>
    <property type="match status" value="1"/>
</dbReference>
<gene>
    <name evidence="4" type="ORF">GCM10022393_30730</name>
</gene>
<dbReference type="InterPro" id="IPR007112">
    <property type="entry name" value="Expansin/allergen_DPBB_dom"/>
</dbReference>
<dbReference type="InterPro" id="IPR026444">
    <property type="entry name" value="Secre_tail"/>
</dbReference>
<dbReference type="InterPro" id="IPR036749">
    <property type="entry name" value="Expansin_CBD_sf"/>
</dbReference>
<sequence length="307" mass="34083">MKTHILYFYLIFSFCLLKVSAQDCNDQIYEGEGTYYDGVAGGTSGNCSLPVTTGDIFHCALNNINYDNSNACGACIEVTGAKGSVILQVVDRCPECASGDVDMTEEAFAMIADVIDGRVPISWKFVPCELDSSDDSIKINFKEGSSEYWTAIQFRNSRYAISTMEYQVSATDWKSVDRVLFNFFIETDGIPSPMNLRITPIIGEPLIFDNIPLNLNADYNTGKQFSIPLACQTLSVEEIETQENTFVYPNPTSDIFYLTQSNTDWTLISGSGKIVNKGNSQQIDMSGLPKGLYILLTENQHIKLIKE</sequence>
<dbReference type="EMBL" id="BAABCW010000013">
    <property type="protein sequence ID" value="GAA3514623.1"/>
    <property type="molecule type" value="Genomic_DNA"/>
</dbReference>
<evidence type="ECO:0000313" key="4">
    <source>
        <dbReference type="EMBL" id="GAA3514623.1"/>
    </source>
</evidence>
<dbReference type="SUPFAM" id="SSF49590">
    <property type="entry name" value="PHL pollen allergen"/>
    <property type="match status" value="1"/>
</dbReference>
<comment type="caution">
    <text evidence="4">The sequence shown here is derived from an EMBL/GenBank/DDBJ whole genome shotgun (WGS) entry which is preliminary data.</text>
</comment>
<dbReference type="NCBIfam" id="TIGR04183">
    <property type="entry name" value="Por_Secre_tail"/>
    <property type="match status" value="1"/>
</dbReference>
<dbReference type="Proteomes" id="UP001500459">
    <property type="component" value="Unassembled WGS sequence"/>
</dbReference>
<keyword evidence="5" id="KW-1185">Reference proteome</keyword>
<evidence type="ECO:0000256" key="2">
    <source>
        <dbReference type="SAM" id="SignalP"/>
    </source>
</evidence>
<evidence type="ECO:0000313" key="5">
    <source>
        <dbReference type="Proteomes" id="UP001500459"/>
    </source>
</evidence>
<dbReference type="PROSITE" id="PS50842">
    <property type="entry name" value="EXPANSIN_EG45"/>
    <property type="match status" value="1"/>
</dbReference>
<accession>A0ABP6US94</accession>
<feature type="chain" id="PRO_5046650316" description="Expansin-like EG45 domain-containing protein" evidence="2">
    <location>
        <begin position="22"/>
        <end position="307"/>
    </location>
</feature>
<evidence type="ECO:0000256" key="1">
    <source>
        <dbReference type="ARBA" id="ARBA00022729"/>
    </source>
</evidence>
<protein>
    <recommendedName>
        <fullName evidence="3">Expansin-like EG45 domain-containing protein</fullName>
    </recommendedName>
</protein>
<proteinExistence type="predicted"/>
<dbReference type="InterPro" id="IPR051477">
    <property type="entry name" value="Expansin_CellWall"/>
</dbReference>
<dbReference type="Gene3D" id="2.60.40.760">
    <property type="entry name" value="Expansin, cellulose-binding-like domain"/>
    <property type="match status" value="1"/>
</dbReference>